<dbReference type="Pfam" id="PF02581">
    <property type="entry name" value="TMP-TENI"/>
    <property type="match status" value="1"/>
</dbReference>
<dbReference type="InterPro" id="IPR020476">
    <property type="entry name" value="Nudix_hydrolase"/>
</dbReference>
<feature type="domain" description="Nudix hydrolase" evidence="17">
    <location>
        <begin position="7"/>
        <end position="137"/>
    </location>
</feature>
<sequence>MTAATPIREIHVAVAVVIRDGKVLIARRPDHVHQGGLLEFPGGKVEAGESVQQALVRELAEETGLTVPETSLEPVIGIRHNYGDKQVFLDVWRTAEAQGTPEGREGQPIEWLAPSSLNDDDFPAANRPIIRALRLPSVLAITGPMASVEQGVARLVAGLKAKPQALVLLRAPELEPAVYRDLAQQALPLCRQAGAGVLVHGAPERFHETPGAAGVHLPWREAATLQTRPIGSEAWLGVSCHNAEQIAHAQRLGADYVTLGPVQATATHPGADAMGWTAFQSLVAAAAVPVYGLGGLADTDAGRARRDGGQGAAGIRFWWPEH</sequence>
<evidence type="ECO:0000259" key="17">
    <source>
        <dbReference type="PROSITE" id="PS51462"/>
    </source>
</evidence>
<dbReference type="Proteomes" id="UP001305746">
    <property type="component" value="Unassembled WGS sequence"/>
</dbReference>
<dbReference type="PANTHER" id="PTHR47707:SF1">
    <property type="entry name" value="NUDIX HYDROLASE FAMILY PROTEIN"/>
    <property type="match status" value="1"/>
</dbReference>
<comment type="catalytic activity">
    <reaction evidence="10">
        <text>8-oxo-dGTP + H2O = 8-oxo-dGMP + diphosphate + H(+)</text>
        <dbReference type="Rhea" id="RHEA:31575"/>
        <dbReference type="ChEBI" id="CHEBI:15377"/>
        <dbReference type="ChEBI" id="CHEBI:15378"/>
        <dbReference type="ChEBI" id="CHEBI:33019"/>
        <dbReference type="ChEBI" id="CHEBI:63224"/>
        <dbReference type="ChEBI" id="CHEBI:77896"/>
        <dbReference type="EC" id="3.6.1.55"/>
    </reaction>
</comment>
<dbReference type="GO" id="GO:0016787">
    <property type="term" value="F:hydrolase activity"/>
    <property type="evidence" value="ECO:0007669"/>
    <property type="project" value="UniProtKB-KW"/>
</dbReference>
<dbReference type="InterPro" id="IPR036206">
    <property type="entry name" value="ThiamineP_synth_sf"/>
</dbReference>
<keyword evidence="3" id="KW-0515">Mutator protein</keyword>
<gene>
    <name evidence="18" type="ORF">U5822_03080</name>
</gene>
<evidence type="ECO:0000313" key="18">
    <source>
        <dbReference type="EMBL" id="MEA1079636.1"/>
    </source>
</evidence>
<dbReference type="PRINTS" id="PR00502">
    <property type="entry name" value="NUDIXFAMILY"/>
</dbReference>
<evidence type="ECO:0000256" key="2">
    <source>
        <dbReference type="ARBA" id="ARBA00005582"/>
    </source>
</evidence>
<evidence type="ECO:0000256" key="1">
    <source>
        <dbReference type="ARBA" id="ARBA00001946"/>
    </source>
</evidence>
<organism evidence="18 19">
    <name type="scientific">Marinobacter qingdaonensis</name>
    <dbReference type="NCBI Taxonomy" id="3108486"/>
    <lineage>
        <taxon>Bacteria</taxon>
        <taxon>Pseudomonadati</taxon>
        <taxon>Pseudomonadota</taxon>
        <taxon>Gammaproteobacteria</taxon>
        <taxon>Pseudomonadales</taxon>
        <taxon>Marinobacteraceae</taxon>
        <taxon>Marinobacter</taxon>
    </lineage>
</organism>
<evidence type="ECO:0000256" key="8">
    <source>
        <dbReference type="ARBA" id="ARBA00022842"/>
    </source>
</evidence>
<comment type="caution">
    <text evidence="18">The sequence shown here is derived from an EMBL/GenBank/DDBJ whole genome shotgun (WGS) entry which is preliminary data.</text>
</comment>
<dbReference type="EMBL" id="JAYDCJ010000001">
    <property type="protein sequence ID" value="MEA1079636.1"/>
    <property type="molecule type" value="Genomic_DNA"/>
</dbReference>
<evidence type="ECO:0000256" key="7">
    <source>
        <dbReference type="ARBA" id="ARBA00022801"/>
    </source>
</evidence>
<dbReference type="InterPro" id="IPR015797">
    <property type="entry name" value="NUDIX_hydrolase-like_dom_sf"/>
</dbReference>
<dbReference type="InterPro" id="IPR020084">
    <property type="entry name" value="NUDIX_hydrolase_CS"/>
</dbReference>
<accession>A0ABU5NV03</accession>
<name>A0ABU5NV03_9GAMM</name>
<dbReference type="NCBIfam" id="NF006530">
    <property type="entry name" value="PRK08999.1"/>
    <property type="match status" value="1"/>
</dbReference>
<dbReference type="RefSeq" id="WP_322854154.1">
    <property type="nucleotide sequence ID" value="NZ_JAYDCJ010000001.1"/>
</dbReference>
<evidence type="ECO:0000256" key="6">
    <source>
        <dbReference type="ARBA" id="ARBA00022763"/>
    </source>
</evidence>
<dbReference type="PROSITE" id="PS00893">
    <property type="entry name" value="NUDIX_BOX"/>
    <property type="match status" value="1"/>
</dbReference>
<dbReference type="InterPro" id="IPR000086">
    <property type="entry name" value="NUDIX_hydrolase_dom"/>
</dbReference>
<dbReference type="InterPro" id="IPR013785">
    <property type="entry name" value="Aldolase_TIM"/>
</dbReference>
<dbReference type="EC" id="3.6.1.55" evidence="12"/>
<evidence type="ECO:0000256" key="12">
    <source>
        <dbReference type="ARBA" id="ARBA00038905"/>
    </source>
</evidence>
<evidence type="ECO:0000256" key="15">
    <source>
        <dbReference type="ARBA" id="ARBA00041979"/>
    </source>
</evidence>
<comment type="catalytic activity">
    <reaction evidence="11">
        <text>8-oxo-GTP + H2O = 8-oxo-GMP + diphosphate + H(+)</text>
        <dbReference type="Rhea" id="RHEA:67616"/>
        <dbReference type="ChEBI" id="CHEBI:15377"/>
        <dbReference type="ChEBI" id="CHEBI:15378"/>
        <dbReference type="ChEBI" id="CHEBI:33019"/>
        <dbReference type="ChEBI" id="CHEBI:143553"/>
        <dbReference type="ChEBI" id="CHEBI:145694"/>
    </reaction>
</comment>
<reference evidence="18 19" key="1">
    <citation type="submission" date="2023-12" db="EMBL/GenBank/DDBJ databases">
        <title>Marinobacter qingdaonensis sp. nov., isolated from the intertidal sediment of Qingdao, PR China.</title>
        <authorList>
            <person name="Li Y."/>
        </authorList>
    </citation>
    <scope>NUCLEOTIDE SEQUENCE [LARGE SCALE GENOMIC DNA]</scope>
    <source>
        <strain evidence="18 19">ASW11-75</strain>
    </source>
</reference>
<dbReference type="Gene3D" id="3.90.79.10">
    <property type="entry name" value="Nucleoside Triphosphate Pyrophosphohydrolase"/>
    <property type="match status" value="1"/>
</dbReference>
<keyword evidence="8" id="KW-0460">Magnesium</keyword>
<keyword evidence="9" id="KW-0234">DNA repair</keyword>
<keyword evidence="7 18" id="KW-0378">Hydrolase</keyword>
<dbReference type="InterPro" id="IPR029119">
    <property type="entry name" value="MutY_C"/>
</dbReference>
<dbReference type="PROSITE" id="PS51462">
    <property type="entry name" value="NUDIX"/>
    <property type="match status" value="1"/>
</dbReference>
<evidence type="ECO:0000256" key="14">
    <source>
        <dbReference type="ARBA" id="ARBA00041592"/>
    </source>
</evidence>
<evidence type="ECO:0000256" key="13">
    <source>
        <dbReference type="ARBA" id="ARBA00040794"/>
    </source>
</evidence>
<proteinExistence type="inferred from homology"/>
<evidence type="ECO:0000256" key="10">
    <source>
        <dbReference type="ARBA" id="ARBA00035861"/>
    </source>
</evidence>
<dbReference type="CDD" id="cd00564">
    <property type="entry name" value="TMP_TenI"/>
    <property type="match status" value="1"/>
</dbReference>
<evidence type="ECO:0000256" key="16">
    <source>
        <dbReference type="ARBA" id="ARBA00042798"/>
    </source>
</evidence>
<comment type="similarity">
    <text evidence="2">Belongs to the Nudix hydrolase family.</text>
</comment>
<evidence type="ECO:0000256" key="11">
    <source>
        <dbReference type="ARBA" id="ARBA00036904"/>
    </source>
</evidence>
<keyword evidence="5" id="KW-0479">Metal-binding</keyword>
<evidence type="ECO:0000256" key="5">
    <source>
        <dbReference type="ARBA" id="ARBA00022723"/>
    </source>
</evidence>
<keyword evidence="19" id="KW-1185">Reference proteome</keyword>
<dbReference type="CDD" id="cd03425">
    <property type="entry name" value="NUDIX_MutT_NudA_like"/>
    <property type="match status" value="1"/>
</dbReference>
<dbReference type="Gene3D" id="3.20.20.70">
    <property type="entry name" value="Aldolase class I"/>
    <property type="match status" value="1"/>
</dbReference>
<evidence type="ECO:0000256" key="9">
    <source>
        <dbReference type="ARBA" id="ARBA00023204"/>
    </source>
</evidence>
<dbReference type="SUPFAM" id="SSF55811">
    <property type="entry name" value="Nudix"/>
    <property type="match status" value="1"/>
</dbReference>
<protein>
    <recommendedName>
        <fullName evidence="13">8-oxo-dGTP diphosphatase</fullName>
        <ecNumber evidence="12">3.6.1.55</ecNumber>
    </recommendedName>
    <alternativeName>
        <fullName evidence="16">7,8-dihydro-8-oxoguanine-triphosphatase</fullName>
    </alternativeName>
    <alternativeName>
        <fullName evidence="15">Mutator protein MutT</fullName>
    </alternativeName>
    <alternativeName>
        <fullName evidence="14">dGTP pyrophosphohydrolase</fullName>
    </alternativeName>
</protein>
<keyword evidence="6" id="KW-0227">DNA damage</keyword>
<dbReference type="Pfam" id="PF14815">
    <property type="entry name" value="NUDIX_4"/>
    <property type="match status" value="1"/>
</dbReference>
<dbReference type="InterPro" id="IPR047127">
    <property type="entry name" value="MutT-like"/>
</dbReference>
<evidence type="ECO:0000256" key="3">
    <source>
        <dbReference type="ARBA" id="ARBA00022457"/>
    </source>
</evidence>
<evidence type="ECO:0000256" key="4">
    <source>
        <dbReference type="ARBA" id="ARBA00022705"/>
    </source>
</evidence>
<comment type="cofactor">
    <cofactor evidence="1">
        <name>Mg(2+)</name>
        <dbReference type="ChEBI" id="CHEBI:18420"/>
    </cofactor>
</comment>
<dbReference type="SUPFAM" id="SSF51391">
    <property type="entry name" value="Thiamin phosphate synthase"/>
    <property type="match status" value="1"/>
</dbReference>
<keyword evidence="4" id="KW-0235">DNA replication</keyword>
<dbReference type="PANTHER" id="PTHR47707">
    <property type="entry name" value="8-OXO-DGTP DIPHOSPHATASE"/>
    <property type="match status" value="1"/>
</dbReference>
<dbReference type="InterPro" id="IPR022998">
    <property type="entry name" value="ThiamineP_synth_TenI"/>
</dbReference>
<evidence type="ECO:0000313" key="19">
    <source>
        <dbReference type="Proteomes" id="UP001305746"/>
    </source>
</evidence>